<keyword evidence="2" id="KW-1185">Reference proteome</keyword>
<evidence type="ECO:0000313" key="1">
    <source>
        <dbReference type="EMBL" id="NHC15132.1"/>
    </source>
</evidence>
<protein>
    <recommendedName>
        <fullName evidence="3">YD repeat-containing protein</fullName>
    </recommendedName>
</protein>
<organism evidence="1 2">
    <name type="scientific">Motilibacter deserti</name>
    <dbReference type="NCBI Taxonomy" id="2714956"/>
    <lineage>
        <taxon>Bacteria</taxon>
        <taxon>Bacillati</taxon>
        <taxon>Actinomycetota</taxon>
        <taxon>Actinomycetes</taxon>
        <taxon>Motilibacterales</taxon>
        <taxon>Motilibacteraceae</taxon>
        <taxon>Motilibacter</taxon>
    </lineage>
</organism>
<evidence type="ECO:0008006" key="3">
    <source>
        <dbReference type="Google" id="ProtNLM"/>
    </source>
</evidence>
<name>A0ABX0GVY9_9ACTN</name>
<sequence length="60" mass="6828">MTRQMRVVVNYQEGPSEDLRLAGPLQWDVRDGHLTVWDDAGDVIAERDEVVSAVYDRSLP</sequence>
<accession>A0ABX0GVY9</accession>
<proteinExistence type="predicted"/>
<dbReference type="Proteomes" id="UP000800981">
    <property type="component" value="Unassembled WGS sequence"/>
</dbReference>
<evidence type="ECO:0000313" key="2">
    <source>
        <dbReference type="Proteomes" id="UP000800981"/>
    </source>
</evidence>
<comment type="caution">
    <text evidence="1">The sequence shown here is derived from an EMBL/GenBank/DDBJ whole genome shotgun (WGS) entry which is preliminary data.</text>
</comment>
<dbReference type="EMBL" id="JAANNP010000017">
    <property type="protein sequence ID" value="NHC15132.1"/>
    <property type="molecule type" value="Genomic_DNA"/>
</dbReference>
<reference evidence="1 2" key="1">
    <citation type="submission" date="2020-03" db="EMBL/GenBank/DDBJ databases">
        <title>Two novel Motilibacter sp.</title>
        <authorList>
            <person name="Liu S."/>
        </authorList>
    </citation>
    <scope>NUCLEOTIDE SEQUENCE [LARGE SCALE GENOMIC DNA]</scope>
    <source>
        <strain evidence="1 2">E257</strain>
    </source>
</reference>
<dbReference type="RefSeq" id="WP_166283315.1">
    <property type="nucleotide sequence ID" value="NZ_JAANNP010000017.1"/>
</dbReference>
<gene>
    <name evidence="1" type="ORF">G9H71_15195</name>
</gene>